<evidence type="ECO:0000256" key="10">
    <source>
        <dbReference type="ARBA" id="ARBA00050029"/>
    </source>
</evidence>
<feature type="short sequence motif" description="Q motif" evidence="12">
    <location>
        <begin position="624"/>
        <end position="652"/>
    </location>
</feature>
<dbReference type="Gene3D" id="3.30.200.20">
    <property type="entry name" value="Phosphorylase Kinase, domain 1"/>
    <property type="match status" value="1"/>
</dbReference>
<feature type="binding site" evidence="13">
    <location>
        <position position="1738"/>
    </location>
    <ligand>
        <name>ATP</name>
        <dbReference type="ChEBI" id="CHEBI:30616"/>
    </ligand>
</feature>
<feature type="region of interest" description="Disordered" evidence="14">
    <location>
        <begin position="1048"/>
        <end position="1126"/>
    </location>
</feature>
<dbReference type="InterPro" id="IPR014014">
    <property type="entry name" value="RNA_helicase_DEAD_Q_motif"/>
</dbReference>
<comment type="function">
    <text evidence="9">Component of the 17S U2 SnRNP complex of the spliceosome, a large ribonucleoprotein complex that removes introns from transcribed pre-mRNAs. The 17S U2 SnRNP complex (1) directly participates in early spliceosome assembly and (2) mediates recognition of the intron branch site during pre-mRNA splicing by promoting the selection of the pre-mRNA branch-site adenosine, the nucleophile for the first step of splicing. Within the 17S U2 SnRNP complex, DDX46 plays essential roles during assembly of pre-spliceosome and proofreading of the branch site.</text>
</comment>
<evidence type="ECO:0000256" key="6">
    <source>
        <dbReference type="ARBA" id="ARBA00022806"/>
    </source>
</evidence>
<dbReference type="PANTHER" id="PTHR47958">
    <property type="entry name" value="ATP-DEPENDENT RNA HELICASE DBP3"/>
    <property type="match status" value="1"/>
</dbReference>
<dbReference type="PROSITE" id="PS51192">
    <property type="entry name" value="HELICASE_ATP_BIND_1"/>
    <property type="match status" value="1"/>
</dbReference>
<sequence length="2073" mass="232954">MLAKEPMINNSTQVIGTNDPSAISRGYGTNRNANNNNGTNTTTNGTNGKTAGSHVQGNEQDQLLRLGQYLNSLMILLNPSNQSARSTQSPNAAANATKTKHFNANFEHSSEINNGAANYKNNQLQSLRSRASSLSQRPLTTPFQRNTSSLGQNVLPIDDFDYYVDSYKYSDYERQQRIKVSAVYRLIELFGWSMGIYNHVTVKLDDGNTILIHPYGLHYNEITASSLLKVDMRNSAILDYGSTNFELNRPGYLVHSAIHLARPDIKAVIHLHYPPVVAVSAFKKGLLPVCQEQALLGEIKYLDYDGILTDEQERDAVAASLGDTAKIMILRNHGLIVCGGSVEEAFYQLQNLMKACETQVRLLSMGINIEDQTYMVSKEAAEQAYLLVQKASYPVKFFGDGVQDRTSSVAKVIGKISMFEMDFEAHMRSLDNAGHKTGYHYKRPLIRRYHNRDFMGDDDQFDEDVAPQRLSMHSRLEQSAASSLEPPVEAINGGDNNEDDPLDAYMRGLDEQMVTESCATNQIPSTSNANPIEEDGADGIDEPMEVNDPAMDLAATIRNMNAPNKSTKRLDSLSKQHVDYPPFRKNFYNEVPELAKLTKEEVDELRDTMGGIKVRGKGCPKPIRCWAHCGLHRKIMDVLKKLQFSNPKPVQAQAIPAIMSGRDVICIAKTGCGKTLAYLLPMFRHILDQPPLKIGDGPIAVIITPTRELATQICTVATKFTKILDLKVVAVYGGPNISDQISKLKPQKHGAHIVVCTPGRMIEMLTVNNGRVTNLRRCTYLVLDEADRLFDAGFEKQIIRIVDLIRPDRQTVMFSATFPKIMEAHARQILTEPIVIQVGGRSIVCKDVEQHAEVLEEDQKFFRLLQILESHKCHSGGTNSAIIFVDKREKADSLLQDLMHASYPCLVLHGGIDKDDRISTFSSFKNGSVKVLVATSVAARGLDVKHCVCVVNYDCPNHYEDYVHRCGRTGRAGNKGSSYTFITPDQGQYACDIIRAFEMSGNQVPPKISKLWDKYKTEQEALGKKVRSASGFSGKGYKFDEAEAQLVNDKRKHQKKSLGLQDSDDEEDVQESQEANLALEQEVESIIKVRRPTRGSEDQSGAKVEKSDTIKSPEVKNVQVANGKDESKASLPATVQAKLELAKKLAAQITKKIQSNPGLVQPTGIPTSAVPVMHPTPVAPTTGLPLQNSLAKTIAEQRAEMINVKLNYMPGQQLMSSNDDDDVRERFEPESIETTNQTQQIVNRKHEIEVEINDFPQQVRWKITSKEALASISEVSEAGITVRGKYCPPGEEPTEKKLYLAVEGTSENSVDKARLLLLVPLQTHQQGLQHEFQYYDYSYDPYRDQTNNNQHYQDYQHHHNHHDSRQYDGGEAILIDGYLAQHEHQHQVNAAQSQPQAAPSHTKQQPQSVDHHHHHHSHHHLHLQSHGQQQTISQPQSRPQHGHEATLSTQPNHHQQHPYLPQPQPESIQQQQFFQQQQHQQHQNHHHHHQSKELAPHLAIVAPISPHQSEFSAHQRHSQSQSQANVQDQAQQIQLQINKPLQYAHPSETIITQYIQLTQLIYVTHITQYIDATTMGVINAISCYWREVLVLCLSSALFLNWLFLLVKRRFFKKKPKVLVAGSPVAPKEDQSSDATPLLDDQIINSKPDKFEQSTAPSLLQSTPVSSKLTQVSSLSDPCANNSISSQSPSSVTTQDNNPMLFKSRYSSDFEPIRRLGRGGFGVVFEAKNKIDDCHYAVKRICLPLEKEARDRVMREVKALAKLDHAGIVRYYNAWLETPPEDWLRKHDEQFVCSQKESNGPYDGRGNKEYYTHEPTSNGYTGVNGDTTTSSDIMNANSIRKSVNGFRRRMLNKNNSDSPSFDVVFEGSGSIRLDSDPNQDVSEDLIRCRRVKQLSTIESESSSFNSETDDDDIIQFGSKKDNQRQERLSDLSEPFSSTSSELEIAKLTAKSSPNRSPTNKSLLDSTLLHTEQAYLYIQMQLCRKETLRDWLASNTDKRDRNVVFDIFYQIADAMAFVHEHNYCHRDLKASIITFSYFIFSNDQPWIDESLLSTSSQSAFYSHDPNCVLFVCSSR</sequence>
<dbReference type="InterPro" id="IPR017441">
    <property type="entry name" value="Protein_kinase_ATP_BS"/>
</dbReference>
<evidence type="ECO:0000256" key="11">
    <source>
        <dbReference type="ARBA" id="ARBA00050042"/>
    </source>
</evidence>
<feature type="domain" description="Protein kinase" evidence="15">
    <location>
        <begin position="1709"/>
        <end position="2073"/>
    </location>
</feature>
<dbReference type="EMBL" id="JAIFTH010000463">
    <property type="protein sequence ID" value="KAG9509463.1"/>
    <property type="molecule type" value="Genomic_DNA"/>
</dbReference>
<dbReference type="Pfam" id="PF23469">
    <property type="entry name" value="KH_12"/>
    <property type="match status" value="1"/>
</dbReference>
<feature type="region of interest" description="Disordered" evidence="14">
    <location>
        <begin position="1896"/>
        <end position="1935"/>
    </location>
</feature>
<evidence type="ECO:0000256" key="13">
    <source>
        <dbReference type="PROSITE-ProRule" id="PRU10141"/>
    </source>
</evidence>
<reference evidence="19 20" key="1">
    <citation type="submission" date="2020-10" db="EMBL/GenBank/DDBJ databases">
        <authorList>
            <person name="Klimov P.B."/>
            <person name="Dyachkov S.M."/>
            <person name="Chetverikov P.E."/>
        </authorList>
    </citation>
    <scope>NUCLEOTIDE SEQUENCE [LARGE SCALE GENOMIC DNA]</scope>
    <source>
        <strain evidence="19">BMOC 18-1129-001#AD2665</strain>
        <tissue evidence="19">Entire mites</tissue>
    </source>
</reference>
<evidence type="ECO:0000256" key="2">
    <source>
        <dbReference type="ARBA" id="ARBA00008171"/>
    </source>
</evidence>
<feature type="compositionally biased region" description="Acidic residues" evidence="14">
    <location>
        <begin position="1062"/>
        <end position="1071"/>
    </location>
</feature>
<evidence type="ECO:0000259" key="16">
    <source>
        <dbReference type="PROSITE" id="PS51192"/>
    </source>
</evidence>
<accession>A0ABQ7S7R1</accession>
<evidence type="ECO:0000256" key="14">
    <source>
        <dbReference type="SAM" id="MobiDB-lite"/>
    </source>
</evidence>
<evidence type="ECO:0000256" key="7">
    <source>
        <dbReference type="ARBA" id="ARBA00022840"/>
    </source>
</evidence>
<dbReference type="InterPro" id="IPR001303">
    <property type="entry name" value="Aldolase_II/adducin_N"/>
</dbReference>
<dbReference type="InterPro" id="IPR001245">
    <property type="entry name" value="Ser-Thr/Tyr_kinase_cat_dom"/>
</dbReference>
<evidence type="ECO:0000256" key="8">
    <source>
        <dbReference type="ARBA" id="ARBA00038511"/>
    </source>
</evidence>
<feature type="compositionally biased region" description="Basic and acidic residues" evidence="14">
    <location>
        <begin position="1917"/>
        <end position="1929"/>
    </location>
</feature>
<dbReference type="SUPFAM" id="SSF53639">
    <property type="entry name" value="AraD/HMP-PK domain-like"/>
    <property type="match status" value="1"/>
</dbReference>
<dbReference type="PROSITE" id="PS00039">
    <property type="entry name" value="DEAD_ATP_HELICASE"/>
    <property type="match status" value="1"/>
</dbReference>
<dbReference type="Pfam" id="PF07714">
    <property type="entry name" value="PK_Tyr_Ser-Thr"/>
    <property type="match status" value="1"/>
</dbReference>
<dbReference type="InterPro" id="IPR056149">
    <property type="entry name" value="PRP5/DDX46/KHDC4_KH"/>
</dbReference>
<evidence type="ECO:0000313" key="19">
    <source>
        <dbReference type="EMBL" id="KAG9509463.1"/>
    </source>
</evidence>
<dbReference type="Proteomes" id="UP000825002">
    <property type="component" value="Unassembled WGS sequence"/>
</dbReference>
<feature type="non-terminal residue" evidence="19">
    <location>
        <position position="2073"/>
    </location>
</feature>
<dbReference type="InterPro" id="IPR001650">
    <property type="entry name" value="Helicase_C-like"/>
</dbReference>
<dbReference type="InterPro" id="IPR000629">
    <property type="entry name" value="RNA-helicase_DEAD-box_CS"/>
</dbReference>
<feature type="compositionally biased region" description="Low complexity" evidence="14">
    <location>
        <begin position="1469"/>
        <end position="1481"/>
    </location>
</feature>
<dbReference type="InterPro" id="IPR011009">
    <property type="entry name" value="Kinase-like_dom_sf"/>
</dbReference>
<dbReference type="EC" id="3.6.4.13" evidence="3"/>
<dbReference type="Pfam" id="PF00069">
    <property type="entry name" value="Pkinase"/>
    <property type="match status" value="1"/>
</dbReference>
<dbReference type="SUPFAM" id="SSF52540">
    <property type="entry name" value="P-loop containing nucleoside triphosphate hydrolases"/>
    <property type="match status" value="2"/>
</dbReference>
<dbReference type="GO" id="GO:0004386">
    <property type="term" value="F:helicase activity"/>
    <property type="evidence" value="ECO:0007669"/>
    <property type="project" value="UniProtKB-KW"/>
</dbReference>
<comment type="caution">
    <text evidence="19">The sequence shown here is derived from an EMBL/GenBank/DDBJ whole genome shotgun (WGS) entry which is preliminary data.</text>
</comment>
<dbReference type="InterPro" id="IPR036409">
    <property type="entry name" value="Aldolase_II/adducin_N_sf"/>
</dbReference>
<dbReference type="CDD" id="cd18787">
    <property type="entry name" value="SF2_C_DEAD"/>
    <property type="match status" value="1"/>
</dbReference>
<dbReference type="PROSITE" id="PS00107">
    <property type="entry name" value="PROTEIN_KINASE_ATP"/>
    <property type="match status" value="1"/>
</dbReference>
<keyword evidence="4 13" id="KW-0547">Nucleotide-binding</keyword>
<dbReference type="SMART" id="SM01007">
    <property type="entry name" value="Aldolase_II"/>
    <property type="match status" value="1"/>
</dbReference>
<feature type="compositionally biased region" description="Low complexity" evidence="14">
    <location>
        <begin position="28"/>
        <end position="52"/>
    </location>
</feature>
<feature type="domain" description="Helicase C-terminal" evidence="17">
    <location>
        <begin position="847"/>
        <end position="1012"/>
    </location>
</feature>
<evidence type="ECO:0000256" key="12">
    <source>
        <dbReference type="PROSITE-ProRule" id="PRU00552"/>
    </source>
</evidence>
<keyword evidence="5" id="KW-0378">Hydrolase</keyword>
<dbReference type="PROSITE" id="PS50011">
    <property type="entry name" value="PROTEIN_KINASE_DOM"/>
    <property type="match status" value="1"/>
</dbReference>
<dbReference type="Pfam" id="PF00271">
    <property type="entry name" value="Helicase_C"/>
    <property type="match status" value="1"/>
</dbReference>
<dbReference type="Pfam" id="PF00596">
    <property type="entry name" value="Aldolase_II"/>
    <property type="match status" value="1"/>
</dbReference>
<dbReference type="InterPro" id="IPR014001">
    <property type="entry name" value="Helicase_ATP-bd"/>
</dbReference>
<feature type="compositionally biased region" description="Low complexity" evidence="14">
    <location>
        <begin position="1518"/>
        <end position="1527"/>
    </location>
</feature>
<evidence type="ECO:0000259" key="18">
    <source>
        <dbReference type="PROSITE" id="PS51195"/>
    </source>
</evidence>
<evidence type="ECO:0000256" key="1">
    <source>
        <dbReference type="ARBA" id="ARBA00006274"/>
    </source>
</evidence>
<dbReference type="CDD" id="cd17953">
    <property type="entry name" value="DEADc_DDX46"/>
    <property type="match status" value="1"/>
</dbReference>
<keyword evidence="7 13" id="KW-0067">ATP-binding</keyword>
<dbReference type="Gene3D" id="3.40.225.10">
    <property type="entry name" value="Class II aldolase/adducin N-terminal domain"/>
    <property type="match status" value="1"/>
</dbReference>
<comment type="similarity">
    <text evidence="2">Belongs to the protein kinase superfamily. TKL Ser/Thr protein kinase family. ROCO subfamily.</text>
</comment>
<evidence type="ECO:0000256" key="4">
    <source>
        <dbReference type="ARBA" id="ARBA00022741"/>
    </source>
</evidence>
<evidence type="ECO:0000256" key="5">
    <source>
        <dbReference type="ARBA" id="ARBA00022801"/>
    </source>
</evidence>
<feature type="region of interest" description="Disordered" evidence="14">
    <location>
        <begin position="1508"/>
        <end position="1527"/>
    </location>
</feature>
<dbReference type="SMART" id="SM00490">
    <property type="entry name" value="HELICc"/>
    <property type="match status" value="1"/>
</dbReference>
<feature type="compositionally biased region" description="Low complexity" evidence="14">
    <location>
        <begin position="1896"/>
        <end position="1905"/>
    </location>
</feature>
<feature type="domain" description="Helicase ATP-binding" evidence="16">
    <location>
        <begin position="655"/>
        <end position="836"/>
    </location>
</feature>
<comment type="similarity">
    <text evidence="8">Belongs to the DEAD box helicase family. DDX46/PRP5 subfamily.</text>
</comment>
<feature type="region of interest" description="Disordered" evidence="14">
    <location>
        <begin position="473"/>
        <end position="499"/>
    </location>
</feature>
<evidence type="ECO:0000313" key="20">
    <source>
        <dbReference type="Proteomes" id="UP000825002"/>
    </source>
</evidence>
<feature type="region of interest" description="Disordered" evidence="14">
    <location>
        <begin position="1383"/>
        <end position="1493"/>
    </location>
</feature>
<feature type="region of interest" description="Disordered" evidence="14">
    <location>
        <begin position="1677"/>
        <end position="1697"/>
    </location>
</feature>
<keyword evidence="20" id="KW-1185">Reference proteome</keyword>
<evidence type="ECO:0000256" key="9">
    <source>
        <dbReference type="ARBA" id="ARBA00049949"/>
    </source>
</evidence>
<feature type="compositionally biased region" description="Basic and acidic residues" evidence="14">
    <location>
        <begin position="1103"/>
        <end position="1114"/>
    </location>
</feature>
<dbReference type="PROSITE" id="PS51194">
    <property type="entry name" value="HELICASE_CTER"/>
    <property type="match status" value="1"/>
</dbReference>
<dbReference type="SMART" id="SM00487">
    <property type="entry name" value="DEXDc"/>
    <property type="match status" value="1"/>
</dbReference>
<feature type="compositionally biased region" description="Low complexity" evidence="14">
    <location>
        <begin position="1450"/>
        <end position="1459"/>
    </location>
</feature>
<dbReference type="PROSITE" id="PS51195">
    <property type="entry name" value="Q_MOTIF"/>
    <property type="match status" value="1"/>
</dbReference>
<evidence type="ECO:0000256" key="3">
    <source>
        <dbReference type="ARBA" id="ARBA00012552"/>
    </source>
</evidence>
<dbReference type="SMART" id="SM00220">
    <property type="entry name" value="S_TKc"/>
    <property type="match status" value="1"/>
</dbReference>
<feature type="domain" description="DEAD-box RNA helicase Q" evidence="18">
    <location>
        <begin position="624"/>
        <end position="652"/>
    </location>
</feature>
<evidence type="ECO:0000259" key="17">
    <source>
        <dbReference type="PROSITE" id="PS51194"/>
    </source>
</evidence>
<comment type="similarity">
    <text evidence="1">Belongs to the aldolase class II family. Adducin subfamily.</text>
</comment>
<dbReference type="InterPro" id="IPR011545">
    <property type="entry name" value="DEAD/DEAH_box_helicase_dom"/>
</dbReference>
<feature type="compositionally biased region" description="Basic residues" evidence="14">
    <location>
        <begin position="1411"/>
        <end position="1423"/>
    </location>
</feature>
<protein>
    <recommendedName>
        <fullName evidence="10">Probable ATP-dependent RNA helicase DDX46</fullName>
        <ecNumber evidence="3">3.6.4.13</ecNumber>
    </recommendedName>
    <alternativeName>
        <fullName evidence="11">DEAD box protein 46</fullName>
    </alternativeName>
</protein>
<dbReference type="Gene3D" id="3.40.50.300">
    <property type="entry name" value="P-loop containing nucleotide triphosphate hydrolases"/>
    <property type="match status" value="2"/>
</dbReference>
<dbReference type="InterPro" id="IPR000719">
    <property type="entry name" value="Prot_kinase_dom"/>
</dbReference>
<feature type="compositionally biased region" description="Low complexity" evidence="14">
    <location>
        <begin position="1390"/>
        <end position="1400"/>
    </location>
</feature>
<feature type="compositionally biased region" description="Polar residues" evidence="14">
    <location>
        <begin position="8"/>
        <end position="21"/>
    </location>
</feature>
<organism evidence="19 20">
    <name type="scientific">Fragariocoptes setiger</name>
    <dbReference type="NCBI Taxonomy" id="1670756"/>
    <lineage>
        <taxon>Eukaryota</taxon>
        <taxon>Metazoa</taxon>
        <taxon>Ecdysozoa</taxon>
        <taxon>Arthropoda</taxon>
        <taxon>Chelicerata</taxon>
        <taxon>Arachnida</taxon>
        <taxon>Acari</taxon>
        <taxon>Acariformes</taxon>
        <taxon>Trombidiformes</taxon>
        <taxon>Prostigmata</taxon>
        <taxon>Eupodina</taxon>
        <taxon>Eriophyoidea</taxon>
        <taxon>Phytoptidae</taxon>
        <taxon>Fragariocoptes</taxon>
    </lineage>
</organism>
<proteinExistence type="inferred from homology"/>
<keyword evidence="6 19" id="KW-0347">Helicase</keyword>
<feature type="region of interest" description="Disordered" evidence="14">
    <location>
        <begin position="1"/>
        <end position="56"/>
    </location>
</feature>
<name>A0ABQ7S7R1_9ACAR</name>
<dbReference type="SUPFAM" id="SSF56112">
    <property type="entry name" value="Protein kinase-like (PK-like)"/>
    <property type="match status" value="1"/>
</dbReference>
<dbReference type="Pfam" id="PF00270">
    <property type="entry name" value="DEAD"/>
    <property type="match status" value="1"/>
</dbReference>
<gene>
    <name evidence="19" type="primary">ddx46</name>
    <name evidence="19" type="ORF">GZH46_02019</name>
</gene>
<dbReference type="InterPro" id="IPR027417">
    <property type="entry name" value="P-loop_NTPase"/>
</dbReference>
<evidence type="ECO:0000259" key="15">
    <source>
        <dbReference type="PROSITE" id="PS50011"/>
    </source>
</evidence>
<dbReference type="Gene3D" id="1.10.510.10">
    <property type="entry name" value="Transferase(Phosphotransferase) domain 1"/>
    <property type="match status" value="1"/>
</dbReference>